<gene>
    <name evidence="7" type="ORF">ADINL_2422</name>
</gene>
<dbReference type="InterPro" id="IPR001633">
    <property type="entry name" value="EAL_dom"/>
</dbReference>
<dbReference type="FunFam" id="3.20.20.450:FF:000001">
    <property type="entry name" value="Cyclic di-GMP phosphodiesterase yahA"/>
    <property type="match status" value="1"/>
</dbReference>
<dbReference type="PROSITE" id="PS50885">
    <property type="entry name" value="HAMP"/>
    <property type="match status" value="1"/>
</dbReference>
<keyword evidence="3" id="KW-0472">Membrane</keyword>
<dbReference type="InterPro" id="IPR052155">
    <property type="entry name" value="Biofilm_reg_signaling"/>
</dbReference>
<feature type="domain" description="GGDEF" evidence="6">
    <location>
        <begin position="247"/>
        <end position="386"/>
    </location>
</feature>
<keyword evidence="8" id="KW-1185">Reference proteome</keyword>
<organism evidence="7 8">
    <name type="scientific">Nitrincola lacisaponensis</name>
    <dbReference type="NCBI Taxonomy" id="267850"/>
    <lineage>
        <taxon>Bacteria</taxon>
        <taxon>Pseudomonadati</taxon>
        <taxon>Pseudomonadota</taxon>
        <taxon>Gammaproteobacteria</taxon>
        <taxon>Oceanospirillales</taxon>
        <taxon>Oceanospirillaceae</taxon>
        <taxon>Nitrincola</taxon>
    </lineage>
</organism>
<evidence type="ECO:0000256" key="3">
    <source>
        <dbReference type="SAM" id="Phobius"/>
    </source>
</evidence>
<feature type="domain" description="HAMP" evidence="5">
    <location>
        <begin position="155"/>
        <end position="208"/>
    </location>
</feature>
<accession>A0A063XYT2</accession>
<dbReference type="PANTHER" id="PTHR44757:SF2">
    <property type="entry name" value="BIOFILM ARCHITECTURE MAINTENANCE PROTEIN MBAA"/>
    <property type="match status" value="1"/>
</dbReference>
<reference evidence="7 8" key="1">
    <citation type="journal article" date="2005" name="Int. J. Syst. Evol. Microbiol.">
        <title>Nitrincola lacisaponensis gen. nov., sp. nov., a novel alkaliphilic bacterium isolated from an alkaline, saline lake.</title>
        <authorList>
            <person name="Dimitriu P.A."/>
            <person name="Shukla S.K."/>
            <person name="Conradt J."/>
            <person name="Marquez M.C."/>
            <person name="Ventosa A."/>
            <person name="Maglia A."/>
            <person name="Peyton B.M."/>
            <person name="Pinkart H.C."/>
            <person name="Mormile M.R."/>
        </authorList>
    </citation>
    <scope>NUCLEOTIDE SEQUENCE [LARGE SCALE GENOMIC DNA]</scope>
    <source>
        <strain evidence="7 8">4CA</strain>
    </source>
</reference>
<proteinExistence type="predicted"/>
<comment type="caution">
    <text evidence="7">The sequence shown here is derived from an EMBL/GenBank/DDBJ whole genome shotgun (WGS) entry which is preliminary data.</text>
</comment>
<protein>
    <recommendedName>
        <fullName evidence="1">cyclic-guanylate-specific phosphodiesterase</fullName>
        <ecNumber evidence="1">3.1.4.52</ecNumber>
    </recommendedName>
</protein>
<dbReference type="GO" id="GO:0016020">
    <property type="term" value="C:membrane"/>
    <property type="evidence" value="ECO:0007669"/>
    <property type="project" value="InterPro"/>
</dbReference>
<evidence type="ECO:0000256" key="1">
    <source>
        <dbReference type="ARBA" id="ARBA00012282"/>
    </source>
</evidence>
<evidence type="ECO:0000256" key="2">
    <source>
        <dbReference type="ARBA" id="ARBA00022636"/>
    </source>
</evidence>
<dbReference type="InterPro" id="IPR035919">
    <property type="entry name" value="EAL_sf"/>
</dbReference>
<dbReference type="PANTHER" id="PTHR44757">
    <property type="entry name" value="DIGUANYLATE CYCLASE DGCP"/>
    <property type="match status" value="1"/>
</dbReference>
<evidence type="ECO:0000313" key="8">
    <source>
        <dbReference type="Proteomes" id="UP000027318"/>
    </source>
</evidence>
<dbReference type="STRING" id="267850.ADINL_2422"/>
<feature type="domain" description="EAL" evidence="4">
    <location>
        <begin position="395"/>
        <end position="650"/>
    </location>
</feature>
<dbReference type="PROSITE" id="PS50883">
    <property type="entry name" value="EAL"/>
    <property type="match status" value="1"/>
</dbReference>
<feature type="transmembrane region" description="Helical" evidence="3">
    <location>
        <begin position="133"/>
        <end position="153"/>
    </location>
</feature>
<dbReference type="SMART" id="SM00052">
    <property type="entry name" value="EAL"/>
    <property type="match status" value="1"/>
</dbReference>
<name>A0A063XYT2_9GAMM</name>
<dbReference type="Gene3D" id="6.10.340.10">
    <property type="match status" value="1"/>
</dbReference>
<dbReference type="InterPro" id="IPR003660">
    <property type="entry name" value="HAMP_dom"/>
</dbReference>
<keyword evidence="3" id="KW-0812">Transmembrane</keyword>
<sequence>MIMLLVTVTGGTGYTLFLYWFMSNQQQTAHEQAETVARVLSQDFARLQLLNDVTVAADISAKLTSFPELISMVLYTPAGQPIHQYQRSQSHPGTTDHQVQFRLPAAYQGTALGEVDIVFQAASLSEILRRDSLAVALIGLLMLIASYLLAFSVEKRFSGPLLRLVQFLEQISNRHQLSQRISTNQNNEFGKLYWEVNTMLERLDLSLSQQKSAEAKLEYLSLHDPLTGLGNRKLLLDTLEQSRLYKSAGALLCFDLNNFKLVNDSFGHETGDHLLLQVAHRMRKDFKDAQLLVRLGGDEFALWFDNLSSAAPLAALEAENLAERILEQLSFPFYLNDRNISCSASVGIAISTPMEPVLPVQLIQQADAALHQAKRDDHAHIAFYDARAEQIAREYIELHTALRQALDEQEFQLHYQPQTLADGQVVGAEALIRWQRPGHGLISPLSFIPAAERSGLILPLGEWVLQEACRTLQRWHKSPATASLTLSINVSTRQFHQDDFIHQVAQALQLSQANPRQLKLELTESLLAEDLDKVVDTMKALANLGVQISLDDFGTGYSSLQYLQRLPLHQIKVDQSFIRELLNKNSKDTAIVRTLLSLGEAFGFAVLAEGVETREQLNYLCQLGYTEFQGYYFSPPLPLTQFETYCQRHID</sequence>
<dbReference type="Pfam" id="PF00563">
    <property type="entry name" value="EAL"/>
    <property type="match status" value="1"/>
</dbReference>
<dbReference type="GO" id="GO:0071111">
    <property type="term" value="F:cyclic-guanylate-specific phosphodiesterase activity"/>
    <property type="evidence" value="ECO:0007669"/>
    <property type="project" value="UniProtKB-EC"/>
</dbReference>
<evidence type="ECO:0000259" key="5">
    <source>
        <dbReference type="PROSITE" id="PS50885"/>
    </source>
</evidence>
<dbReference type="GO" id="GO:0007165">
    <property type="term" value="P:signal transduction"/>
    <property type="evidence" value="ECO:0007669"/>
    <property type="project" value="InterPro"/>
</dbReference>
<dbReference type="InterPro" id="IPR000160">
    <property type="entry name" value="GGDEF_dom"/>
</dbReference>
<dbReference type="PATRIC" id="fig|267850.7.peg.2390"/>
<dbReference type="Gene3D" id="3.30.70.270">
    <property type="match status" value="1"/>
</dbReference>
<dbReference type="SMART" id="SM00267">
    <property type="entry name" value="GGDEF"/>
    <property type="match status" value="1"/>
</dbReference>
<dbReference type="InterPro" id="IPR029787">
    <property type="entry name" value="Nucleotide_cyclase"/>
</dbReference>
<dbReference type="PROSITE" id="PS50887">
    <property type="entry name" value="GGDEF"/>
    <property type="match status" value="1"/>
</dbReference>
<keyword evidence="2" id="KW-0973">c-di-GMP</keyword>
<keyword evidence="3" id="KW-1133">Transmembrane helix</keyword>
<evidence type="ECO:0000259" key="6">
    <source>
        <dbReference type="PROSITE" id="PS50887"/>
    </source>
</evidence>
<dbReference type="Proteomes" id="UP000027318">
    <property type="component" value="Unassembled WGS sequence"/>
</dbReference>
<dbReference type="CDD" id="cd01949">
    <property type="entry name" value="GGDEF"/>
    <property type="match status" value="1"/>
</dbReference>
<dbReference type="EC" id="3.1.4.52" evidence="1"/>
<evidence type="ECO:0000259" key="4">
    <source>
        <dbReference type="PROSITE" id="PS50883"/>
    </source>
</evidence>
<dbReference type="CDD" id="cd01948">
    <property type="entry name" value="EAL"/>
    <property type="match status" value="1"/>
</dbReference>
<dbReference type="EMBL" id="JMSZ01000032">
    <property type="protein sequence ID" value="KDE39293.1"/>
    <property type="molecule type" value="Genomic_DNA"/>
</dbReference>
<dbReference type="Pfam" id="PF00990">
    <property type="entry name" value="GGDEF"/>
    <property type="match status" value="1"/>
</dbReference>
<dbReference type="SUPFAM" id="SSF55073">
    <property type="entry name" value="Nucleotide cyclase"/>
    <property type="match status" value="1"/>
</dbReference>
<dbReference type="SUPFAM" id="SSF158472">
    <property type="entry name" value="HAMP domain-like"/>
    <property type="match status" value="1"/>
</dbReference>
<dbReference type="InterPro" id="IPR043128">
    <property type="entry name" value="Rev_trsase/Diguanyl_cyclase"/>
</dbReference>
<dbReference type="CDD" id="cd06225">
    <property type="entry name" value="HAMP"/>
    <property type="match status" value="1"/>
</dbReference>
<dbReference type="NCBIfam" id="TIGR00254">
    <property type="entry name" value="GGDEF"/>
    <property type="match status" value="1"/>
</dbReference>
<evidence type="ECO:0000313" key="7">
    <source>
        <dbReference type="EMBL" id="KDE39293.1"/>
    </source>
</evidence>
<dbReference type="Gene3D" id="3.20.20.450">
    <property type="entry name" value="EAL domain"/>
    <property type="match status" value="1"/>
</dbReference>
<dbReference type="AlphaFoldDB" id="A0A063XYT2"/>
<dbReference type="SUPFAM" id="SSF141868">
    <property type="entry name" value="EAL domain-like"/>
    <property type="match status" value="1"/>
</dbReference>